<evidence type="ECO:0000256" key="4">
    <source>
        <dbReference type="ARBA" id="ARBA00023157"/>
    </source>
</evidence>
<evidence type="ECO:0000313" key="8">
    <source>
        <dbReference type="EMBL" id="CAK1585713.1"/>
    </source>
</evidence>
<organism evidence="8 9">
    <name type="scientific">Parnassius mnemosyne</name>
    <name type="common">clouded apollo</name>
    <dbReference type="NCBI Taxonomy" id="213953"/>
    <lineage>
        <taxon>Eukaryota</taxon>
        <taxon>Metazoa</taxon>
        <taxon>Ecdysozoa</taxon>
        <taxon>Arthropoda</taxon>
        <taxon>Hexapoda</taxon>
        <taxon>Insecta</taxon>
        <taxon>Pterygota</taxon>
        <taxon>Neoptera</taxon>
        <taxon>Endopterygota</taxon>
        <taxon>Lepidoptera</taxon>
        <taxon>Glossata</taxon>
        <taxon>Ditrysia</taxon>
        <taxon>Papilionoidea</taxon>
        <taxon>Papilionidae</taxon>
        <taxon>Parnassiinae</taxon>
        <taxon>Parnassini</taxon>
        <taxon>Parnassius</taxon>
        <taxon>Driopa</taxon>
    </lineage>
</organism>
<dbReference type="Pfam" id="PF00135">
    <property type="entry name" value="COesterase"/>
    <property type="match status" value="1"/>
</dbReference>
<dbReference type="InterPro" id="IPR019819">
    <property type="entry name" value="Carboxylesterase_B_CS"/>
</dbReference>
<proteinExistence type="inferred from homology"/>
<dbReference type="PANTHER" id="PTHR11559">
    <property type="entry name" value="CARBOXYLESTERASE"/>
    <property type="match status" value="1"/>
</dbReference>
<dbReference type="GO" id="GO:0052689">
    <property type="term" value="F:carboxylic ester hydrolase activity"/>
    <property type="evidence" value="ECO:0007669"/>
    <property type="project" value="UniProtKB-KW"/>
</dbReference>
<dbReference type="Gene3D" id="3.40.50.1820">
    <property type="entry name" value="alpha/beta hydrolase"/>
    <property type="match status" value="1"/>
</dbReference>
<evidence type="ECO:0000256" key="1">
    <source>
        <dbReference type="ARBA" id="ARBA00005964"/>
    </source>
</evidence>
<evidence type="ECO:0000259" key="7">
    <source>
        <dbReference type="Pfam" id="PF00135"/>
    </source>
</evidence>
<dbReference type="InterPro" id="IPR029058">
    <property type="entry name" value="AB_hydrolase_fold"/>
</dbReference>
<dbReference type="Proteomes" id="UP001314205">
    <property type="component" value="Unassembled WGS sequence"/>
</dbReference>
<gene>
    <name evidence="8" type="ORF">PARMNEM_LOCUS6756</name>
</gene>
<dbReference type="EC" id="3.1.1.-" evidence="6"/>
<dbReference type="AlphaFoldDB" id="A0AAV1KRP0"/>
<name>A0AAV1KRP0_9NEOP</name>
<evidence type="ECO:0000256" key="5">
    <source>
        <dbReference type="ARBA" id="ARBA00023180"/>
    </source>
</evidence>
<comment type="caution">
    <text evidence="8">The sequence shown here is derived from an EMBL/GenBank/DDBJ whole genome shotgun (WGS) entry which is preliminary data.</text>
</comment>
<evidence type="ECO:0000256" key="3">
    <source>
        <dbReference type="ARBA" id="ARBA00022801"/>
    </source>
</evidence>
<sequence>MVQVKVEQGLLEGEELEAVTGDKRYFSFKGIPYAAPPLGKLRFQAPQPPEPWKGVRKATEHGPVCIQQDIFTNQFIPGSEDCLYLNVYSPNLKPQQPLPVMFFIHGGGYKSGSGNVDHYGPDFLVSQDVVVVTINYRLEVLGFLCLDTKEVPGNAGMKDQVAALKWVKRNISIFGGDPNNVTVFGESAGGASTALHVLSPMSKGLFKRAIPMSGVPFCDWSIAFEPKRKAFVLGKQLGIDTTDTEKLVEFLQNIPIERLVNVNPSVVSSEELSTGNLLKLYHFTPVVEKDFGLDHFLTEDPEEAMKNGSVNDVDIMIGYTSQEAAVGLQAFENNLIKTYNRFSEMLVPKKILLKCPTSTILEISDRIHKYYFGDKPISVDCMKEFVQYASHCCFLPDVHKYVNLLPKKGMKIYMYKFSCVSERNIYGNQGSKYGITGAAHLDDLMHLFDAKMFNLKVDKSSSTYKMIQQTCALFTNFAKFGNPTPDSSLGAIWPEYDGATGAYLDIGEKLVPGKALDAEYLKFWNSIYESAGLA</sequence>
<dbReference type="EMBL" id="CAVLGL010000079">
    <property type="protein sequence ID" value="CAK1585713.1"/>
    <property type="molecule type" value="Genomic_DNA"/>
</dbReference>
<reference evidence="8 9" key="1">
    <citation type="submission" date="2023-11" db="EMBL/GenBank/DDBJ databases">
        <authorList>
            <person name="Hedman E."/>
            <person name="Englund M."/>
            <person name="Stromberg M."/>
            <person name="Nyberg Akerstrom W."/>
            <person name="Nylinder S."/>
            <person name="Jareborg N."/>
            <person name="Kallberg Y."/>
            <person name="Kronander E."/>
        </authorList>
    </citation>
    <scope>NUCLEOTIDE SEQUENCE [LARGE SCALE GENOMIC DNA]</scope>
</reference>
<evidence type="ECO:0000256" key="6">
    <source>
        <dbReference type="RuleBase" id="RU361235"/>
    </source>
</evidence>
<dbReference type="SUPFAM" id="SSF53474">
    <property type="entry name" value="alpha/beta-Hydrolases"/>
    <property type="match status" value="1"/>
</dbReference>
<protein>
    <recommendedName>
        <fullName evidence="6">Carboxylic ester hydrolase</fullName>
        <ecNumber evidence="6">3.1.1.-</ecNumber>
    </recommendedName>
</protein>
<dbReference type="PROSITE" id="PS00941">
    <property type="entry name" value="CARBOXYLESTERASE_B_2"/>
    <property type="match status" value="1"/>
</dbReference>
<dbReference type="InterPro" id="IPR050309">
    <property type="entry name" value="Type-B_Carboxylest/Lipase"/>
</dbReference>
<comment type="similarity">
    <text evidence="1 6">Belongs to the type-B carboxylesterase/lipase family.</text>
</comment>
<keyword evidence="2" id="KW-0719">Serine esterase</keyword>
<keyword evidence="4" id="KW-1015">Disulfide bond</keyword>
<dbReference type="PROSITE" id="PS00122">
    <property type="entry name" value="CARBOXYLESTERASE_B_1"/>
    <property type="match status" value="1"/>
</dbReference>
<keyword evidence="9" id="KW-1185">Reference proteome</keyword>
<dbReference type="InterPro" id="IPR002018">
    <property type="entry name" value="CarbesteraseB"/>
</dbReference>
<keyword evidence="3 6" id="KW-0378">Hydrolase</keyword>
<evidence type="ECO:0000313" key="9">
    <source>
        <dbReference type="Proteomes" id="UP001314205"/>
    </source>
</evidence>
<accession>A0AAV1KRP0</accession>
<keyword evidence="5" id="KW-0325">Glycoprotein</keyword>
<evidence type="ECO:0000256" key="2">
    <source>
        <dbReference type="ARBA" id="ARBA00022487"/>
    </source>
</evidence>
<feature type="domain" description="Carboxylesterase type B" evidence="7">
    <location>
        <begin position="3"/>
        <end position="524"/>
    </location>
</feature>
<dbReference type="InterPro" id="IPR019826">
    <property type="entry name" value="Carboxylesterase_B_AS"/>
</dbReference>